<keyword evidence="2" id="KW-0328">Glycosyltransferase</keyword>
<feature type="domain" description="Glycosyltransferase 61 catalytic" evidence="8">
    <location>
        <begin position="185"/>
        <end position="367"/>
    </location>
</feature>
<keyword evidence="4" id="KW-0812">Transmembrane</keyword>
<dbReference type="GO" id="GO:0016757">
    <property type="term" value="F:glycosyltransferase activity"/>
    <property type="evidence" value="ECO:0000318"/>
    <property type="project" value="GO_Central"/>
</dbReference>
<dbReference type="PANTHER" id="PTHR20961">
    <property type="entry name" value="GLYCOSYLTRANSFERASE"/>
    <property type="match status" value="1"/>
</dbReference>
<evidence type="ECO:0000256" key="4">
    <source>
        <dbReference type="ARBA" id="ARBA00022692"/>
    </source>
</evidence>
<keyword evidence="3" id="KW-0808">Transferase</keyword>
<sequence>MSIMTIVGFFTFNLTTVLEEPEINFDQLVLTVSNVNKDLYFRFEGVGASAYSRIYPFCKENKCEIPLIIGGDVKFSLIYRRFPIYTKHYIIEHAKMNCTNEPWTNRICTFRDICYANKKYHLISPYNITFEEKLLCLGAKTPPVDLELNRFENMIDTWHEKPLFGRHVVAHSFLVSIYYNMHMLWHQYFDFLLPLYQTMVRDGPFDNRSIVYLPTYATSYPMQTNYLSLGNKVAKMELDGCFEQLTMGMVKITDLSLDKDDPPYSFCNNCSSGLRNIILRKMNINDTSKSPIAVILARKGNVRFFNVDVVEKVVKKLLPKYKVKVEYFENVPIEKQMKIMSKASLFVSIHGSGLSHILWMKPGTCVIELKTWLHTCNDWYQKAARATGIHYMAYYPHETLDKPSYISPYLQHCIDNRIFCGSKHCKDALRDQNITVNAERFENGIKEFVNNHLK</sequence>
<evidence type="ECO:0000256" key="1">
    <source>
        <dbReference type="ARBA" id="ARBA00004167"/>
    </source>
</evidence>
<evidence type="ECO:0000256" key="6">
    <source>
        <dbReference type="ARBA" id="ARBA00023136"/>
    </source>
</evidence>
<comment type="subcellular location">
    <subcellularLocation>
        <location evidence="1">Membrane</location>
        <topology evidence="1">Single-pass membrane protein</topology>
    </subcellularLocation>
</comment>
<dbReference type="InterPro" id="IPR049625">
    <property type="entry name" value="Glyco_transf_61_cat"/>
</dbReference>
<dbReference type="RefSeq" id="XP_001583801.1">
    <property type="nucleotide sequence ID" value="XM_001583751.1"/>
</dbReference>
<dbReference type="InParanoid" id="A2D9F9"/>
<evidence type="ECO:0000256" key="3">
    <source>
        <dbReference type="ARBA" id="ARBA00022679"/>
    </source>
</evidence>
<reference evidence="9" key="1">
    <citation type="submission" date="2006-10" db="EMBL/GenBank/DDBJ databases">
        <authorList>
            <person name="Amadeo P."/>
            <person name="Zhao Q."/>
            <person name="Wortman J."/>
            <person name="Fraser-Liggett C."/>
            <person name="Carlton J."/>
        </authorList>
    </citation>
    <scope>NUCLEOTIDE SEQUENCE</scope>
    <source>
        <strain evidence="9">G3</strain>
    </source>
</reference>
<dbReference type="SMR" id="A2D9F9"/>
<dbReference type="VEuPathDB" id="TrichDB:TVAGG3_0287030"/>
<keyword evidence="10" id="KW-1185">Reference proteome</keyword>
<keyword evidence="6" id="KW-0472">Membrane</keyword>
<evidence type="ECO:0000256" key="2">
    <source>
        <dbReference type="ARBA" id="ARBA00022676"/>
    </source>
</evidence>
<dbReference type="InterPro" id="IPR007657">
    <property type="entry name" value="Glycosyltransferase_61"/>
</dbReference>
<gene>
    <name evidence="9" type="ORF">TVAG_075620</name>
</gene>
<evidence type="ECO:0000313" key="9">
    <source>
        <dbReference type="EMBL" id="EAY22815.1"/>
    </source>
</evidence>
<keyword evidence="5" id="KW-1133">Transmembrane helix</keyword>
<dbReference type="Pfam" id="PF04577">
    <property type="entry name" value="Glyco_transf_61"/>
    <property type="match status" value="1"/>
</dbReference>
<dbReference type="VEuPathDB" id="TrichDB:TVAG_075620"/>
<dbReference type="OrthoDB" id="529273at2759"/>
<dbReference type="EMBL" id="DS113181">
    <property type="protein sequence ID" value="EAY22815.1"/>
    <property type="molecule type" value="Genomic_DNA"/>
</dbReference>
<evidence type="ECO:0000313" key="10">
    <source>
        <dbReference type="Proteomes" id="UP000001542"/>
    </source>
</evidence>
<evidence type="ECO:0000256" key="7">
    <source>
        <dbReference type="ARBA" id="ARBA00023180"/>
    </source>
</evidence>
<proteinExistence type="predicted"/>
<dbReference type="KEGG" id="tva:5468370"/>
<organism evidence="9 10">
    <name type="scientific">Trichomonas vaginalis (strain ATCC PRA-98 / G3)</name>
    <dbReference type="NCBI Taxonomy" id="412133"/>
    <lineage>
        <taxon>Eukaryota</taxon>
        <taxon>Metamonada</taxon>
        <taxon>Parabasalia</taxon>
        <taxon>Trichomonadida</taxon>
        <taxon>Trichomonadidae</taxon>
        <taxon>Trichomonas</taxon>
    </lineage>
</organism>
<dbReference type="PANTHER" id="PTHR20961:SF38">
    <property type="entry name" value="PROTEIN O-LINKED-MANNOSE BETA-1,4-N-ACETYLGLUCOSAMINYLTRANSFERASE 2"/>
    <property type="match status" value="1"/>
</dbReference>
<evidence type="ECO:0000259" key="8">
    <source>
        <dbReference type="Pfam" id="PF04577"/>
    </source>
</evidence>
<name>A2D9F9_TRIV3</name>
<protein>
    <recommendedName>
        <fullName evidence="8">Glycosyltransferase 61 catalytic domain-containing protein</fullName>
    </recommendedName>
</protein>
<reference evidence="9" key="2">
    <citation type="journal article" date="2007" name="Science">
        <title>Draft genome sequence of the sexually transmitted pathogen Trichomonas vaginalis.</title>
        <authorList>
            <person name="Carlton J.M."/>
            <person name="Hirt R.P."/>
            <person name="Silva J.C."/>
            <person name="Delcher A.L."/>
            <person name="Schatz M."/>
            <person name="Zhao Q."/>
            <person name="Wortman J.R."/>
            <person name="Bidwell S.L."/>
            <person name="Alsmark U.C.M."/>
            <person name="Besteiro S."/>
            <person name="Sicheritz-Ponten T."/>
            <person name="Noel C.J."/>
            <person name="Dacks J.B."/>
            <person name="Foster P.G."/>
            <person name="Simillion C."/>
            <person name="Van de Peer Y."/>
            <person name="Miranda-Saavedra D."/>
            <person name="Barton G.J."/>
            <person name="Westrop G.D."/>
            <person name="Mueller S."/>
            <person name="Dessi D."/>
            <person name="Fiori P.L."/>
            <person name="Ren Q."/>
            <person name="Paulsen I."/>
            <person name="Zhang H."/>
            <person name="Bastida-Corcuera F.D."/>
            <person name="Simoes-Barbosa A."/>
            <person name="Brown M.T."/>
            <person name="Hayes R.D."/>
            <person name="Mukherjee M."/>
            <person name="Okumura C.Y."/>
            <person name="Schneider R."/>
            <person name="Smith A.J."/>
            <person name="Vanacova S."/>
            <person name="Villalvazo M."/>
            <person name="Haas B.J."/>
            <person name="Pertea M."/>
            <person name="Feldblyum T.V."/>
            <person name="Utterback T.R."/>
            <person name="Shu C.L."/>
            <person name="Osoegawa K."/>
            <person name="de Jong P.J."/>
            <person name="Hrdy I."/>
            <person name="Horvathova L."/>
            <person name="Zubacova Z."/>
            <person name="Dolezal P."/>
            <person name="Malik S.B."/>
            <person name="Logsdon J.M. Jr."/>
            <person name="Henze K."/>
            <person name="Gupta A."/>
            <person name="Wang C.C."/>
            <person name="Dunne R.L."/>
            <person name="Upcroft J.A."/>
            <person name="Upcroft P."/>
            <person name="White O."/>
            <person name="Salzberg S.L."/>
            <person name="Tang P."/>
            <person name="Chiu C.-H."/>
            <person name="Lee Y.-S."/>
            <person name="Embley T.M."/>
            <person name="Coombs G.H."/>
            <person name="Mottram J.C."/>
            <person name="Tachezy J."/>
            <person name="Fraser-Liggett C.M."/>
            <person name="Johnson P.J."/>
        </authorList>
    </citation>
    <scope>NUCLEOTIDE SEQUENCE [LARGE SCALE GENOMIC DNA]</scope>
    <source>
        <strain evidence="9">G3</strain>
    </source>
</reference>
<evidence type="ECO:0000256" key="5">
    <source>
        <dbReference type="ARBA" id="ARBA00022989"/>
    </source>
</evidence>
<keyword evidence="7" id="KW-0325">Glycoprotein</keyword>
<dbReference type="AlphaFoldDB" id="A2D9F9"/>
<dbReference type="Proteomes" id="UP000001542">
    <property type="component" value="Unassembled WGS sequence"/>
</dbReference>
<dbReference type="GO" id="GO:0016020">
    <property type="term" value="C:membrane"/>
    <property type="evidence" value="ECO:0007669"/>
    <property type="project" value="UniProtKB-SubCell"/>
</dbReference>
<dbReference type="STRING" id="5722.A2D9F9"/>
<accession>A2D9F9</accession>